<keyword evidence="4" id="KW-1133">Transmembrane helix</keyword>
<protein>
    <recommendedName>
        <fullName evidence="9">DoxX family protein</fullName>
    </recommendedName>
</protein>
<dbReference type="GO" id="GO:0005886">
    <property type="term" value="C:plasma membrane"/>
    <property type="evidence" value="ECO:0007669"/>
    <property type="project" value="UniProtKB-SubCell"/>
</dbReference>
<evidence type="ECO:0000256" key="2">
    <source>
        <dbReference type="ARBA" id="ARBA00022475"/>
    </source>
</evidence>
<dbReference type="RefSeq" id="XP_005778436.1">
    <property type="nucleotide sequence ID" value="XM_005778379.1"/>
</dbReference>
<dbReference type="AlphaFoldDB" id="A0A0D3JR72"/>
<evidence type="ECO:0000256" key="1">
    <source>
        <dbReference type="ARBA" id="ARBA00004651"/>
    </source>
</evidence>
<name>A0A0D3JR72_EMIH1</name>
<keyword evidence="8" id="KW-1185">Reference proteome</keyword>
<dbReference type="eggNOG" id="ENOG502SPZI">
    <property type="taxonomic scope" value="Eukaryota"/>
</dbReference>
<evidence type="ECO:0000256" key="3">
    <source>
        <dbReference type="ARBA" id="ARBA00022692"/>
    </source>
</evidence>
<evidence type="ECO:0000256" key="5">
    <source>
        <dbReference type="ARBA" id="ARBA00023136"/>
    </source>
</evidence>
<dbReference type="GeneID" id="17271551"/>
<evidence type="ECO:0000256" key="6">
    <source>
        <dbReference type="SAM" id="SignalP"/>
    </source>
</evidence>
<keyword evidence="5" id="KW-0472">Membrane</keyword>
<dbReference type="HOGENOM" id="CLU_058421_10_0_1"/>
<comment type="subcellular location">
    <subcellularLocation>
        <location evidence="1">Cell membrane</location>
        <topology evidence="1">Multi-pass membrane protein</topology>
    </subcellularLocation>
</comment>
<organism evidence="7 8">
    <name type="scientific">Emiliania huxleyi (strain CCMP1516)</name>
    <dbReference type="NCBI Taxonomy" id="280463"/>
    <lineage>
        <taxon>Eukaryota</taxon>
        <taxon>Haptista</taxon>
        <taxon>Haptophyta</taxon>
        <taxon>Prymnesiophyceae</taxon>
        <taxon>Isochrysidales</taxon>
        <taxon>Noelaerhabdaceae</taxon>
        <taxon>Emiliania</taxon>
    </lineage>
</organism>
<dbReference type="PANTHER" id="PTHR33452:SF1">
    <property type="entry name" value="INNER MEMBRANE PROTEIN YPHA-RELATED"/>
    <property type="match status" value="1"/>
</dbReference>
<feature type="chain" id="PRO_5044254628" description="DoxX family protein" evidence="6">
    <location>
        <begin position="19"/>
        <end position="213"/>
    </location>
</feature>
<accession>A0A0D3JR72</accession>
<reference evidence="7" key="2">
    <citation type="submission" date="2024-10" db="UniProtKB">
        <authorList>
            <consortium name="EnsemblProtists"/>
        </authorList>
    </citation>
    <scope>IDENTIFICATION</scope>
</reference>
<keyword evidence="3" id="KW-0812">Transmembrane</keyword>
<feature type="signal peptide" evidence="6">
    <location>
        <begin position="1"/>
        <end position="18"/>
    </location>
</feature>
<dbReference type="Pfam" id="PF07681">
    <property type="entry name" value="DoxX"/>
    <property type="match status" value="1"/>
</dbReference>
<keyword evidence="6" id="KW-0732">Signal</keyword>
<dbReference type="PaxDb" id="2903-EOD26007"/>
<evidence type="ECO:0000256" key="4">
    <source>
        <dbReference type="ARBA" id="ARBA00022989"/>
    </source>
</evidence>
<dbReference type="InterPro" id="IPR032808">
    <property type="entry name" value="DoxX"/>
</dbReference>
<keyword evidence="2" id="KW-1003">Cell membrane</keyword>
<dbReference type="Proteomes" id="UP000013827">
    <property type="component" value="Unassembled WGS sequence"/>
</dbReference>
<sequence>MRSFRALAVLASASSASALSPGSVLHSPLRRRQSAPVCAEERSALPLLPAIFSTDAAVAESGLDSALVPLRIAAGVLMIHHGSEGGLGPANFGTPGFEGFVDFIIKPYFGFLPGDPALWSALHDYAEFWGGLLVAIGLLTRPASLLLFATMACAVYFHLASTGLQGFPLGHVENYSYNFEEPVLYALIFWLLSKTGAGSISIDEKIAQAFDAE</sequence>
<dbReference type="OMA" id="TMACAVY"/>
<evidence type="ECO:0000313" key="7">
    <source>
        <dbReference type="EnsemblProtists" id="EOD26007"/>
    </source>
</evidence>
<dbReference type="EnsemblProtists" id="EOD26007">
    <property type="protein sequence ID" value="EOD26007"/>
    <property type="gene ID" value="EMIHUDRAFT_367177"/>
</dbReference>
<dbReference type="PANTHER" id="PTHR33452">
    <property type="entry name" value="OXIDOREDUCTASE CATD-RELATED"/>
    <property type="match status" value="1"/>
</dbReference>
<dbReference type="InterPro" id="IPR051907">
    <property type="entry name" value="DoxX-like_oxidoreductase"/>
</dbReference>
<dbReference type="KEGG" id="ehx:EMIHUDRAFT_367177"/>
<evidence type="ECO:0000313" key="8">
    <source>
        <dbReference type="Proteomes" id="UP000013827"/>
    </source>
</evidence>
<reference evidence="8" key="1">
    <citation type="journal article" date="2013" name="Nature">
        <title>Pan genome of the phytoplankton Emiliania underpins its global distribution.</title>
        <authorList>
            <person name="Read B.A."/>
            <person name="Kegel J."/>
            <person name="Klute M.J."/>
            <person name="Kuo A."/>
            <person name="Lefebvre S.C."/>
            <person name="Maumus F."/>
            <person name="Mayer C."/>
            <person name="Miller J."/>
            <person name="Monier A."/>
            <person name="Salamov A."/>
            <person name="Young J."/>
            <person name="Aguilar M."/>
            <person name="Claverie J.M."/>
            <person name="Frickenhaus S."/>
            <person name="Gonzalez K."/>
            <person name="Herman E.K."/>
            <person name="Lin Y.C."/>
            <person name="Napier J."/>
            <person name="Ogata H."/>
            <person name="Sarno A.F."/>
            <person name="Shmutz J."/>
            <person name="Schroeder D."/>
            <person name="de Vargas C."/>
            <person name="Verret F."/>
            <person name="von Dassow P."/>
            <person name="Valentin K."/>
            <person name="Van de Peer Y."/>
            <person name="Wheeler G."/>
            <person name="Dacks J.B."/>
            <person name="Delwiche C.F."/>
            <person name="Dyhrman S.T."/>
            <person name="Glockner G."/>
            <person name="John U."/>
            <person name="Richards T."/>
            <person name="Worden A.Z."/>
            <person name="Zhang X."/>
            <person name="Grigoriev I.V."/>
            <person name="Allen A.E."/>
            <person name="Bidle K."/>
            <person name="Borodovsky M."/>
            <person name="Bowler C."/>
            <person name="Brownlee C."/>
            <person name="Cock J.M."/>
            <person name="Elias M."/>
            <person name="Gladyshev V.N."/>
            <person name="Groth M."/>
            <person name="Guda C."/>
            <person name="Hadaegh A."/>
            <person name="Iglesias-Rodriguez M.D."/>
            <person name="Jenkins J."/>
            <person name="Jones B.M."/>
            <person name="Lawson T."/>
            <person name="Leese F."/>
            <person name="Lindquist E."/>
            <person name="Lobanov A."/>
            <person name="Lomsadze A."/>
            <person name="Malik S.B."/>
            <person name="Marsh M.E."/>
            <person name="Mackinder L."/>
            <person name="Mock T."/>
            <person name="Mueller-Roeber B."/>
            <person name="Pagarete A."/>
            <person name="Parker M."/>
            <person name="Probert I."/>
            <person name="Quesneville H."/>
            <person name="Raines C."/>
            <person name="Rensing S.A."/>
            <person name="Riano-Pachon D.M."/>
            <person name="Richier S."/>
            <person name="Rokitta S."/>
            <person name="Shiraiwa Y."/>
            <person name="Soanes D.M."/>
            <person name="van der Giezen M."/>
            <person name="Wahlund T.M."/>
            <person name="Williams B."/>
            <person name="Wilson W."/>
            <person name="Wolfe G."/>
            <person name="Wurch L.L."/>
        </authorList>
    </citation>
    <scope>NUCLEOTIDE SEQUENCE</scope>
</reference>
<proteinExistence type="predicted"/>
<evidence type="ECO:0008006" key="9">
    <source>
        <dbReference type="Google" id="ProtNLM"/>
    </source>
</evidence>